<feature type="transmembrane region" description="Helical" evidence="1">
    <location>
        <begin position="159"/>
        <end position="180"/>
    </location>
</feature>
<feature type="transmembrane region" description="Helical" evidence="1">
    <location>
        <begin position="264"/>
        <end position="282"/>
    </location>
</feature>
<evidence type="ECO:0000256" key="1">
    <source>
        <dbReference type="SAM" id="Phobius"/>
    </source>
</evidence>
<dbReference type="OrthoDB" id="45670at2759"/>
<dbReference type="PANTHER" id="PTHR23252:SF24">
    <property type="entry name" value="TRANSMEMBRANE PROTEIN 145"/>
    <property type="match status" value="1"/>
</dbReference>
<feature type="transmembrane region" description="Helical" evidence="1">
    <location>
        <begin position="371"/>
        <end position="388"/>
    </location>
</feature>
<keyword evidence="1" id="KW-0472">Membrane</keyword>
<dbReference type="KEGG" id="dpp:DICPUDRAFT_34248"/>
<organism evidence="4 5">
    <name type="scientific">Dictyostelium purpureum</name>
    <name type="common">Slime mold</name>
    <dbReference type="NCBI Taxonomy" id="5786"/>
    <lineage>
        <taxon>Eukaryota</taxon>
        <taxon>Amoebozoa</taxon>
        <taxon>Evosea</taxon>
        <taxon>Eumycetozoa</taxon>
        <taxon>Dictyostelia</taxon>
        <taxon>Dictyosteliales</taxon>
        <taxon>Dictyosteliaceae</taxon>
        <taxon>Dictyostelium</taxon>
    </lineage>
</organism>
<dbReference type="AlphaFoldDB" id="F0ZMA3"/>
<gene>
    <name evidence="4" type="ORF">DICPUDRAFT_34248</name>
</gene>
<dbReference type="InParanoid" id="F0ZMA3"/>
<keyword evidence="1" id="KW-1133">Transmembrane helix</keyword>
<evidence type="ECO:0000313" key="5">
    <source>
        <dbReference type="Proteomes" id="UP000001064"/>
    </source>
</evidence>
<name>F0ZMA3_DICPU</name>
<feature type="transmembrane region" description="Helical" evidence="1">
    <location>
        <begin position="235"/>
        <end position="252"/>
    </location>
</feature>
<feature type="chain" id="PRO_5003265243" description="GPR180/TMEM145 transmembrane domain-containing protein" evidence="2">
    <location>
        <begin position="23"/>
        <end position="420"/>
    </location>
</feature>
<evidence type="ECO:0000256" key="2">
    <source>
        <dbReference type="SAM" id="SignalP"/>
    </source>
</evidence>
<feature type="transmembrane region" description="Helical" evidence="1">
    <location>
        <begin position="302"/>
        <end position="323"/>
    </location>
</feature>
<dbReference type="OMA" id="PTIYAVM"/>
<dbReference type="InterPro" id="IPR019336">
    <property type="entry name" value="GPR180/TMEM145_TM"/>
</dbReference>
<keyword evidence="2" id="KW-0732">Signal</keyword>
<dbReference type="GO" id="GO:0019236">
    <property type="term" value="P:response to pheromone"/>
    <property type="evidence" value="ECO:0007669"/>
    <property type="project" value="InterPro"/>
</dbReference>
<reference evidence="5" key="1">
    <citation type="journal article" date="2011" name="Genome Biol.">
        <title>Comparative genomics of the social amoebae Dictyostelium discoideum and Dictyostelium purpureum.</title>
        <authorList>
            <consortium name="US DOE Joint Genome Institute (JGI-PGF)"/>
            <person name="Sucgang R."/>
            <person name="Kuo A."/>
            <person name="Tian X."/>
            <person name="Salerno W."/>
            <person name="Parikh A."/>
            <person name="Feasley C.L."/>
            <person name="Dalin E."/>
            <person name="Tu H."/>
            <person name="Huang E."/>
            <person name="Barry K."/>
            <person name="Lindquist E."/>
            <person name="Shapiro H."/>
            <person name="Bruce D."/>
            <person name="Schmutz J."/>
            <person name="Salamov A."/>
            <person name="Fey P."/>
            <person name="Gaudet P."/>
            <person name="Anjard C."/>
            <person name="Babu M.M."/>
            <person name="Basu S."/>
            <person name="Bushmanova Y."/>
            <person name="van der Wel H."/>
            <person name="Katoh-Kurasawa M."/>
            <person name="Dinh C."/>
            <person name="Coutinho P.M."/>
            <person name="Saito T."/>
            <person name="Elias M."/>
            <person name="Schaap P."/>
            <person name="Kay R.R."/>
            <person name="Henrissat B."/>
            <person name="Eichinger L."/>
            <person name="Rivero F."/>
            <person name="Putnam N.H."/>
            <person name="West C.M."/>
            <person name="Loomis W.F."/>
            <person name="Chisholm R.L."/>
            <person name="Shaulsky G."/>
            <person name="Strassmann J.E."/>
            <person name="Queller D.C."/>
            <person name="Kuspa A."/>
            <person name="Grigoriev I.V."/>
        </authorList>
    </citation>
    <scope>NUCLEOTIDE SEQUENCE [LARGE SCALE GENOMIC DNA]</scope>
    <source>
        <strain evidence="5">QSDP1</strain>
    </source>
</reference>
<feature type="transmembrane region" description="Helical" evidence="1">
    <location>
        <begin position="335"/>
        <end position="359"/>
    </location>
</feature>
<dbReference type="RefSeq" id="XP_003288543.1">
    <property type="nucleotide sequence ID" value="XM_003288495.1"/>
</dbReference>
<feature type="signal peptide" evidence="2">
    <location>
        <begin position="1"/>
        <end position="22"/>
    </location>
</feature>
<feature type="domain" description="GPR180/TMEM145 transmembrane" evidence="3">
    <location>
        <begin position="165"/>
        <end position="381"/>
    </location>
</feature>
<dbReference type="VEuPathDB" id="AmoebaDB:DICPUDRAFT_34248"/>
<feature type="transmembrane region" description="Helical" evidence="1">
    <location>
        <begin position="192"/>
        <end position="215"/>
    </location>
</feature>
<accession>F0ZMA3</accession>
<protein>
    <recommendedName>
        <fullName evidence="3">GPR180/TMEM145 transmembrane domain-containing protein</fullName>
    </recommendedName>
</protein>
<evidence type="ECO:0000313" key="4">
    <source>
        <dbReference type="EMBL" id="EGC34910.1"/>
    </source>
</evidence>
<dbReference type="EMBL" id="GL871078">
    <property type="protein sequence ID" value="EGC34910.1"/>
    <property type="molecule type" value="Genomic_DNA"/>
</dbReference>
<dbReference type="GO" id="GO:0007186">
    <property type="term" value="P:G protein-coupled receptor signaling pathway"/>
    <property type="evidence" value="ECO:0007669"/>
    <property type="project" value="InterPro"/>
</dbReference>
<dbReference type="InterPro" id="IPR047831">
    <property type="entry name" value="GPR180/TMEM145"/>
</dbReference>
<dbReference type="Pfam" id="PF10192">
    <property type="entry name" value="GPR180-TMEM145_TM"/>
    <property type="match status" value="1"/>
</dbReference>
<sequence>MNNLKVILFFIFALLALSSVDAMVIKKKIESKSDFVILGKFCYSTVPGSILIWEANNVTTNPNVTIQLYDDDINSWGAATASGNSCIDKAGFSLDDWQANKARKVVYPKDTQRPHFWYVVATNCAENGQVGTVDFTLTFLNGGSGWNTQFSYEEQGLEALYLVYFFVFLGLFGYTVFTTYKLHKNNSLHPMIMILGAVVTLEFLSVFVLLCQYGSYSHNGVGGKGAEGFGQLLDLAAQLAFILLLILISKGWAISRVTIDEKRIVFAVIGVLSFLYLFMFIWYKAGEGIASTTYMYDTAPGIVLLVARGLAMIWFMWCGYSTYMEETHPAKRNFYTLFGISFVIWFLILPMISVIAAAVEPWVRERIVTSFYVTANAIGFVAVTYLLSPSRSGDLIAPATKTSAEEYTSIPSGGDSSYTF</sequence>
<dbReference type="eggNOG" id="KOG4290">
    <property type="taxonomic scope" value="Eukaryota"/>
</dbReference>
<keyword evidence="1" id="KW-0812">Transmembrane</keyword>
<keyword evidence="5" id="KW-1185">Reference proteome</keyword>
<proteinExistence type="predicted"/>
<dbReference type="FunCoup" id="F0ZMA3">
    <property type="interactions" value="35"/>
</dbReference>
<evidence type="ECO:0000259" key="3">
    <source>
        <dbReference type="Pfam" id="PF10192"/>
    </source>
</evidence>
<dbReference type="PANTHER" id="PTHR23252">
    <property type="entry name" value="INTIMAL THICKNESS RECEPTOR-RELATED"/>
    <property type="match status" value="1"/>
</dbReference>
<dbReference type="Proteomes" id="UP000001064">
    <property type="component" value="Unassembled WGS sequence"/>
</dbReference>
<dbReference type="GeneID" id="10501974"/>